<evidence type="ECO:0000313" key="5">
    <source>
        <dbReference type="EMBL" id="TWT55875.1"/>
    </source>
</evidence>
<protein>
    <submittedName>
        <fullName evidence="5">Multidrug resistance protein MdtN</fullName>
    </submittedName>
</protein>
<dbReference type="InterPro" id="IPR050393">
    <property type="entry name" value="MFP_Efflux_Pump"/>
</dbReference>
<evidence type="ECO:0000256" key="3">
    <source>
        <dbReference type="SAM" id="Phobius"/>
    </source>
</evidence>
<name>A0A5C5X142_9BACT</name>
<dbReference type="PANTHER" id="PTHR30367">
    <property type="entry name" value="P-HYDROXYBENZOIC ACID EFFLUX PUMP SUBUNIT AAEA-RELATED"/>
    <property type="match status" value="1"/>
</dbReference>
<proteinExistence type="predicted"/>
<evidence type="ECO:0000259" key="4">
    <source>
        <dbReference type="Pfam" id="PF25917"/>
    </source>
</evidence>
<keyword evidence="3" id="KW-0472">Membrane</keyword>
<organism evidence="5 6">
    <name type="scientific">Allorhodopirellula solitaria</name>
    <dbReference type="NCBI Taxonomy" id="2527987"/>
    <lineage>
        <taxon>Bacteria</taxon>
        <taxon>Pseudomonadati</taxon>
        <taxon>Planctomycetota</taxon>
        <taxon>Planctomycetia</taxon>
        <taxon>Pirellulales</taxon>
        <taxon>Pirellulaceae</taxon>
        <taxon>Allorhodopirellula</taxon>
    </lineage>
</organism>
<dbReference type="Gene3D" id="2.40.50.100">
    <property type="match status" value="1"/>
</dbReference>
<feature type="domain" description="Multidrug resistance protein MdtA-like barrel-sandwich hybrid" evidence="4">
    <location>
        <begin position="170"/>
        <end position="348"/>
    </location>
</feature>
<accession>A0A5C5X142</accession>
<feature type="compositionally biased region" description="Low complexity" evidence="2">
    <location>
        <begin position="18"/>
        <end position="34"/>
    </location>
</feature>
<keyword evidence="6" id="KW-1185">Reference proteome</keyword>
<feature type="coiled-coil region" evidence="1">
    <location>
        <begin position="212"/>
        <end position="304"/>
    </location>
</feature>
<keyword evidence="1" id="KW-0175">Coiled coil</keyword>
<dbReference type="Proteomes" id="UP000318053">
    <property type="component" value="Unassembled WGS sequence"/>
</dbReference>
<evidence type="ECO:0000313" key="6">
    <source>
        <dbReference type="Proteomes" id="UP000318053"/>
    </source>
</evidence>
<feature type="transmembrane region" description="Helical" evidence="3">
    <location>
        <begin position="96"/>
        <end position="118"/>
    </location>
</feature>
<evidence type="ECO:0000256" key="2">
    <source>
        <dbReference type="SAM" id="MobiDB-lite"/>
    </source>
</evidence>
<keyword evidence="3" id="KW-1133">Transmembrane helix</keyword>
<feature type="region of interest" description="Disordered" evidence="2">
    <location>
        <begin position="665"/>
        <end position="691"/>
    </location>
</feature>
<dbReference type="SUPFAM" id="SSF111369">
    <property type="entry name" value="HlyD-like secretion proteins"/>
    <property type="match status" value="2"/>
</dbReference>
<dbReference type="Pfam" id="PF25917">
    <property type="entry name" value="BSH_RND"/>
    <property type="match status" value="1"/>
</dbReference>
<evidence type="ECO:0000256" key="1">
    <source>
        <dbReference type="SAM" id="Coils"/>
    </source>
</evidence>
<dbReference type="AlphaFoldDB" id="A0A5C5X142"/>
<feature type="region of interest" description="Disordered" evidence="2">
    <location>
        <begin position="1"/>
        <end position="85"/>
    </location>
</feature>
<keyword evidence="3" id="KW-0812">Transmembrane</keyword>
<dbReference type="Gene3D" id="2.40.30.170">
    <property type="match status" value="1"/>
</dbReference>
<reference evidence="5 6" key="1">
    <citation type="submission" date="2019-02" db="EMBL/GenBank/DDBJ databases">
        <title>Deep-cultivation of Planctomycetes and their phenomic and genomic characterization uncovers novel biology.</title>
        <authorList>
            <person name="Wiegand S."/>
            <person name="Jogler M."/>
            <person name="Boedeker C."/>
            <person name="Pinto D."/>
            <person name="Vollmers J."/>
            <person name="Rivas-Marin E."/>
            <person name="Kohn T."/>
            <person name="Peeters S.H."/>
            <person name="Heuer A."/>
            <person name="Rast P."/>
            <person name="Oberbeckmann S."/>
            <person name="Bunk B."/>
            <person name="Jeske O."/>
            <person name="Meyerdierks A."/>
            <person name="Storesund J.E."/>
            <person name="Kallscheuer N."/>
            <person name="Luecker S."/>
            <person name="Lage O.M."/>
            <person name="Pohl T."/>
            <person name="Merkel B.J."/>
            <person name="Hornburger P."/>
            <person name="Mueller R.-W."/>
            <person name="Bruemmer F."/>
            <person name="Labrenz M."/>
            <person name="Spormann A.M."/>
            <person name="Op Den Camp H."/>
            <person name="Overmann J."/>
            <person name="Amann R."/>
            <person name="Jetten M.S.M."/>
            <person name="Mascher T."/>
            <person name="Medema M.H."/>
            <person name="Devos D.P."/>
            <person name="Kaster A.-K."/>
            <person name="Ovreas L."/>
            <person name="Rohde M."/>
            <person name="Galperin M.Y."/>
            <person name="Jogler C."/>
        </authorList>
    </citation>
    <scope>NUCLEOTIDE SEQUENCE [LARGE SCALE GENOMIC DNA]</scope>
    <source>
        <strain evidence="5 6">CA85</strain>
    </source>
</reference>
<comment type="caution">
    <text evidence="5">The sequence shown here is derived from an EMBL/GenBank/DDBJ whole genome shotgun (WGS) entry which is preliminary data.</text>
</comment>
<sequence length="691" mass="74278">MTDELTSKATVLMSIESTEQTTGTEPAPGTEPAGNPYAEEQRTRSPKPQRSTHSPAPGNGDGSDQTAAGTAADETAGVDPTEQLPVHPSRDLPKWLLLNVAVPVLLLLAAGGLVWYLGSVESAARPPIDDTPVGRLFALPAVDVVPVRSLASTGEKLHLTADGTVVPYREASLATEVAGRIVEKSPLCEAGKYVTKGHVLMKIDPTDYALQVEQLQREQQQAYESLGEVDQEMINTNRSMELARADIELLQREVARRDALPDQFASQGELDQARRAVLTAEQQLVLYQNQLELARKKRTRLESSERLAALQLEAAKINLQRTEIVAPMDGVIVSEQAELNTFVSRGSPVVTIEDTSKVEVASKLRVDQLYWVLNQKGAERDPASSASELAAELPKRGYELPPTSVMVRYLVSGREGLIYQWRGKLSGYDGIGLDEQTRTVPVRIVVENPRAFEVIRDGKTVDIENTPTATAGPTTLVRGMFVSLRLELDPAVELVVLPSEALKPGNRVWQFVADPSVLDHSLVPVEEADEGASDAGRPSEGEPAEQAGDSELADAAAPSDESAAEADQDGSPSTDLEDPMAGFEAGEWVAGELQVLHGIRPVDEFVTTTEFNMAQDIATPSEDDPDRGKAWICEIADSELHDQAFVVVSPLGSINTDAFPVRAPAKVVSPESSDDQADDAAPATGSAGDDQ</sequence>
<feature type="compositionally biased region" description="Low complexity" evidence="2">
    <location>
        <begin position="549"/>
        <end position="561"/>
    </location>
</feature>
<dbReference type="EMBL" id="SJPK01000021">
    <property type="protein sequence ID" value="TWT55875.1"/>
    <property type="molecule type" value="Genomic_DNA"/>
</dbReference>
<gene>
    <name evidence="5" type="ORF">CA85_47730</name>
</gene>
<feature type="compositionally biased region" description="Low complexity" evidence="2">
    <location>
        <begin position="66"/>
        <end position="77"/>
    </location>
</feature>
<feature type="region of interest" description="Disordered" evidence="2">
    <location>
        <begin position="527"/>
        <end position="579"/>
    </location>
</feature>
<dbReference type="InterPro" id="IPR058625">
    <property type="entry name" value="MdtA-like_BSH"/>
</dbReference>
<dbReference type="Gene3D" id="1.10.287.470">
    <property type="entry name" value="Helix hairpin bin"/>
    <property type="match status" value="1"/>
</dbReference>
<dbReference type="PANTHER" id="PTHR30367:SF1">
    <property type="entry name" value="MULTIDRUG RESISTANCE PROTEIN MDTN"/>
    <property type="match status" value="1"/>
</dbReference>